<dbReference type="SUPFAM" id="SSF109604">
    <property type="entry name" value="HD-domain/PDEase-like"/>
    <property type="match status" value="1"/>
</dbReference>
<evidence type="ECO:0000313" key="1">
    <source>
        <dbReference type="EMBL" id="GIO51411.1"/>
    </source>
</evidence>
<accession>A0A919YGT5</accession>
<dbReference type="AlphaFoldDB" id="A0A919YGT5"/>
<proteinExistence type="predicted"/>
<name>A0A919YGT5_9BACL</name>
<evidence type="ECO:0000313" key="2">
    <source>
        <dbReference type="Proteomes" id="UP000682811"/>
    </source>
</evidence>
<gene>
    <name evidence="1" type="ORF">J34TS1_61760</name>
</gene>
<protein>
    <submittedName>
        <fullName evidence="1">Uncharacterized protein</fullName>
    </submittedName>
</protein>
<sequence length="144" mass="16775">MNSVYNQLVVEPLTGNLREDICSFLVNNKCPKTAEHCMKVGEMARDLFQIRDQEILGAVGCHTTLKKDSTLLDKVLFVADKIEWDQSGTPPYLQQIMAQLDRSLEHAAFAYIHFLWEQRETLRVVHPWLRDAYFELEKRTDYVS</sequence>
<dbReference type="EMBL" id="BORT01000052">
    <property type="protein sequence ID" value="GIO51411.1"/>
    <property type="molecule type" value="Genomic_DNA"/>
</dbReference>
<reference evidence="1 2" key="1">
    <citation type="submission" date="2021-03" db="EMBL/GenBank/DDBJ databases">
        <title>Antimicrobial resistance genes in bacteria isolated from Japanese honey, and their potential for conferring macrolide and lincosamide resistance in the American foulbrood pathogen Paenibacillus larvae.</title>
        <authorList>
            <person name="Okamoto M."/>
            <person name="Kumagai M."/>
            <person name="Kanamori H."/>
            <person name="Takamatsu D."/>
        </authorList>
    </citation>
    <scope>NUCLEOTIDE SEQUENCE [LARGE SCALE GENOMIC DNA]</scope>
    <source>
        <strain evidence="1 2">J34TS1</strain>
    </source>
</reference>
<dbReference type="Proteomes" id="UP000682811">
    <property type="component" value="Unassembled WGS sequence"/>
</dbReference>
<comment type="caution">
    <text evidence="1">The sequence shown here is derived from an EMBL/GenBank/DDBJ whole genome shotgun (WGS) entry which is preliminary data.</text>
</comment>
<organism evidence="1 2">
    <name type="scientific">Paenibacillus azoreducens</name>
    <dbReference type="NCBI Taxonomy" id="116718"/>
    <lineage>
        <taxon>Bacteria</taxon>
        <taxon>Bacillati</taxon>
        <taxon>Bacillota</taxon>
        <taxon>Bacilli</taxon>
        <taxon>Bacillales</taxon>
        <taxon>Paenibacillaceae</taxon>
        <taxon>Paenibacillus</taxon>
    </lineage>
</organism>
<dbReference type="Gene3D" id="1.10.3210.10">
    <property type="entry name" value="Hypothetical protein af1432"/>
    <property type="match status" value="1"/>
</dbReference>
<keyword evidence="2" id="KW-1185">Reference proteome</keyword>
<dbReference type="RefSeq" id="WP_212981403.1">
    <property type="nucleotide sequence ID" value="NZ_AP025343.1"/>
</dbReference>